<keyword evidence="1" id="KW-0472">Membrane</keyword>
<evidence type="ECO:0000256" key="1">
    <source>
        <dbReference type="SAM" id="Phobius"/>
    </source>
</evidence>
<keyword evidence="3" id="KW-1185">Reference proteome</keyword>
<dbReference type="Proteomes" id="UP001364617">
    <property type="component" value="Unassembled WGS sequence"/>
</dbReference>
<name>A0AAN9CS13_9TELE</name>
<gene>
    <name evidence="2" type="ORF">R3I93_015710</name>
</gene>
<sequence>MPKPTDVMMSTEVYQQQYDVSQFLKIRPMALGILEILIGLLGLGLTIWTNRLFLLWPPCVFIIIGALTVSAAHTCKPRLVKYSQILSYVNFAVAAFSLRSHFYITWGVSCFLLMSCDILICIFSLAVAATFCPCCCKPKSRPVTVSYMNTDLPVNHIVLMGQPDSSAMGQTVSSVMYMMPTADGQVSPALLPMWGQFSNASSPNYWPVPTTPPPTYDQVSAALLLNNSPVPRAPPPAYEYEDLQARR</sequence>
<evidence type="ECO:0000313" key="2">
    <source>
        <dbReference type="EMBL" id="KAK7141646.1"/>
    </source>
</evidence>
<reference evidence="2 3" key="1">
    <citation type="submission" date="2024-02" db="EMBL/GenBank/DDBJ databases">
        <title>Chromosome-level genome assembly of the Eurasian Minnow (Phoxinus phoxinus).</title>
        <authorList>
            <person name="Oriowo T.O."/>
            <person name="Martin S."/>
            <person name="Stange M."/>
            <person name="Chrysostomakis Y."/>
            <person name="Brown T."/>
            <person name="Winkler S."/>
            <person name="Kukowka S."/>
            <person name="Myers E.W."/>
            <person name="Bohne A."/>
        </authorList>
    </citation>
    <scope>NUCLEOTIDE SEQUENCE [LARGE SCALE GENOMIC DNA]</scope>
    <source>
        <strain evidence="2">ZFMK-TIS-60720</strain>
        <tissue evidence="2">Whole Organism</tissue>
    </source>
</reference>
<keyword evidence="1" id="KW-1133">Transmembrane helix</keyword>
<dbReference type="EMBL" id="JAYKXH010000016">
    <property type="protein sequence ID" value="KAK7141646.1"/>
    <property type="molecule type" value="Genomic_DNA"/>
</dbReference>
<feature type="transmembrane region" description="Helical" evidence="1">
    <location>
        <begin position="29"/>
        <end position="48"/>
    </location>
</feature>
<evidence type="ECO:0000313" key="3">
    <source>
        <dbReference type="Proteomes" id="UP001364617"/>
    </source>
</evidence>
<feature type="transmembrane region" description="Helical" evidence="1">
    <location>
        <begin position="54"/>
        <end position="73"/>
    </location>
</feature>
<protein>
    <submittedName>
        <fullName evidence="2">Uncharacterized protein</fullName>
    </submittedName>
</protein>
<comment type="caution">
    <text evidence="2">The sequence shown here is derived from an EMBL/GenBank/DDBJ whole genome shotgun (WGS) entry which is preliminary data.</text>
</comment>
<proteinExistence type="predicted"/>
<keyword evidence="1" id="KW-0812">Transmembrane</keyword>
<dbReference type="AlphaFoldDB" id="A0AAN9CS13"/>
<organism evidence="2 3">
    <name type="scientific">Phoxinus phoxinus</name>
    <name type="common">Eurasian minnow</name>
    <dbReference type="NCBI Taxonomy" id="58324"/>
    <lineage>
        <taxon>Eukaryota</taxon>
        <taxon>Metazoa</taxon>
        <taxon>Chordata</taxon>
        <taxon>Craniata</taxon>
        <taxon>Vertebrata</taxon>
        <taxon>Euteleostomi</taxon>
        <taxon>Actinopterygii</taxon>
        <taxon>Neopterygii</taxon>
        <taxon>Teleostei</taxon>
        <taxon>Ostariophysi</taxon>
        <taxon>Cypriniformes</taxon>
        <taxon>Leuciscidae</taxon>
        <taxon>Phoxininae</taxon>
        <taxon>Phoxinus</taxon>
    </lineage>
</organism>
<feature type="transmembrane region" description="Helical" evidence="1">
    <location>
        <begin position="112"/>
        <end position="132"/>
    </location>
</feature>
<accession>A0AAN9CS13</accession>